<gene>
    <name evidence="9" type="ORF">EMCG_03187</name>
</gene>
<feature type="transmembrane region" description="Helical" evidence="7">
    <location>
        <begin position="187"/>
        <end position="207"/>
    </location>
</feature>
<feature type="compositionally biased region" description="Low complexity" evidence="6">
    <location>
        <begin position="289"/>
        <end position="300"/>
    </location>
</feature>
<dbReference type="Proteomes" id="UP000034164">
    <property type="component" value="Unassembled WGS sequence"/>
</dbReference>
<protein>
    <recommendedName>
        <fullName evidence="8">Rhodopsin domain-containing protein</fullName>
    </recommendedName>
</protein>
<evidence type="ECO:0000256" key="6">
    <source>
        <dbReference type="SAM" id="MobiDB-lite"/>
    </source>
</evidence>
<sequence length="373" mass="40029">MEGLPPPLKVPPFPIVTADQRSVLGVAIAFSIIPVLAVALRILARHVANRKLDASDYCIIAACIFSVALESVSITGVIQCGIGYGHTIQVVQEYGLEPITKLLKLLIPLQFLWVLSLSFCKVSILLLYARVFPVAPVIWVGRGAMIFIAAWAIATIVAGCAICRPFAFNWDQTIPGGKCGDQVLSFTITGVFNLVTDVLVLCLPLPYLVKLQMRLYKKLVLVGVFSIGLLTCVVSAVRIHTLSSMDFADITYSIPPANIFSGLEPSVAVTLSCIPLLRPLLRRSNYASNGTPGYPPTNTTAASKGNGPSGGSGFEQLNDNSSQYQLRPVAGKHSAAISTAKKPASSRRDSSDLESNEVAGITVQEHWHVATER</sequence>
<comment type="caution">
    <text evidence="9">The sequence shown here is derived from an EMBL/GenBank/DDBJ whole genome shotgun (WGS) entry which is preliminary data.</text>
</comment>
<dbReference type="Pfam" id="PF20684">
    <property type="entry name" value="Fung_rhodopsin"/>
    <property type="match status" value="1"/>
</dbReference>
<keyword evidence="2 7" id="KW-0812">Transmembrane</keyword>
<evidence type="ECO:0000256" key="2">
    <source>
        <dbReference type="ARBA" id="ARBA00022692"/>
    </source>
</evidence>
<feature type="transmembrane region" description="Helical" evidence="7">
    <location>
        <begin position="111"/>
        <end position="132"/>
    </location>
</feature>
<dbReference type="AlphaFoldDB" id="A0A0G2HXB0"/>
<dbReference type="EMBL" id="LCZI01001107">
    <property type="protein sequence ID" value="KKZ62410.1"/>
    <property type="molecule type" value="Genomic_DNA"/>
</dbReference>
<feature type="transmembrane region" description="Helical" evidence="7">
    <location>
        <begin position="23"/>
        <end position="44"/>
    </location>
</feature>
<evidence type="ECO:0000256" key="3">
    <source>
        <dbReference type="ARBA" id="ARBA00022989"/>
    </source>
</evidence>
<evidence type="ECO:0000259" key="8">
    <source>
        <dbReference type="Pfam" id="PF20684"/>
    </source>
</evidence>
<name>A0A0G2HXB0_9EURO</name>
<feature type="transmembrane region" description="Helical" evidence="7">
    <location>
        <begin position="219"/>
        <end position="239"/>
    </location>
</feature>
<evidence type="ECO:0000313" key="9">
    <source>
        <dbReference type="EMBL" id="KKZ62410.1"/>
    </source>
</evidence>
<reference evidence="10" key="1">
    <citation type="journal article" date="2015" name="PLoS Genet.">
        <title>The dynamic genome and transcriptome of the human fungal pathogen Blastomyces and close relative Emmonsia.</title>
        <authorList>
            <person name="Munoz J.F."/>
            <person name="Gauthier G.M."/>
            <person name="Desjardins C.A."/>
            <person name="Gallo J.E."/>
            <person name="Holder J."/>
            <person name="Sullivan T.D."/>
            <person name="Marty A.J."/>
            <person name="Carmen J.C."/>
            <person name="Chen Z."/>
            <person name="Ding L."/>
            <person name="Gujja S."/>
            <person name="Magrini V."/>
            <person name="Misas E."/>
            <person name="Mitreva M."/>
            <person name="Priest M."/>
            <person name="Saif S."/>
            <person name="Whiston E.A."/>
            <person name="Young S."/>
            <person name="Zeng Q."/>
            <person name="Goldman W.E."/>
            <person name="Mardis E.R."/>
            <person name="Taylor J.W."/>
            <person name="McEwen J.G."/>
            <person name="Clay O.K."/>
            <person name="Klein B.S."/>
            <person name="Cuomo C.A."/>
        </authorList>
    </citation>
    <scope>NUCLEOTIDE SEQUENCE [LARGE SCALE GENOMIC DNA]</scope>
    <source>
        <strain evidence="10">UAMH 3008</strain>
    </source>
</reference>
<evidence type="ECO:0000256" key="4">
    <source>
        <dbReference type="ARBA" id="ARBA00023136"/>
    </source>
</evidence>
<feature type="region of interest" description="Disordered" evidence="6">
    <location>
        <begin position="287"/>
        <end position="359"/>
    </location>
</feature>
<evidence type="ECO:0000313" key="10">
    <source>
        <dbReference type="Proteomes" id="UP000034164"/>
    </source>
</evidence>
<comment type="similarity">
    <text evidence="5">Belongs to the SAT4 family.</text>
</comment>
<evidence type="ECO:0000256" key="5">
    <source>
        <dbReference type="ARBA" id="ARBA00038359"/>
    </source>
</evidence>
<dbReference type="VEuPathDB" id="FungiDB:EMCG_03187"/>
<dbReference type="InterPro" id="IPR052337">
    <property type="entry name" value="SAT4-like"/>
</dbReference>
<accession>A0A0G2HXB0</accession>
<dbReference type="OrthoDB" id="10017208at2759"/>
<evidence type="ECO:0000256" key="1">
    <source>
        <dbReference type="ARBA" id="ARBA00004141"/>
    </source>
</evidence>
<feature type="transmembrane region" description="Helical" evidence="7">
    <location>
        <begin position="144"/>
        <end position="167"/>
    </location>
</feature>
<evidence type="ECO:0000256" key="7">
    <source>
        <dbReference type="SAM" id="Phobius"/>
    </source>
</evidence>
<dbReference type="PANTHER" id="PTHR33048:SF57">
    <property type="entry name" value="INTEGRAL MEMBRANE PROTEIN-RELATED"/>
    <property type="match status" value="1"/>
</dbReference>
<dbReference type="PANTHER" id="PTHR33048">
    <property type="entry name" value="PTH11-LIKE INTEGRAL MEMBRANE PROTEIN (AFU_ORTHOLOGUE AFUA_5G11245)"/>
    <property type="match status" value="1"/>
</dbReference>
<keyword evidence="3 7" id="KW-1133">Transmembrane helix</keyword>
<keyword evidence="4 7" id="KW-0472">Membrane</keyword>
<proteinExistence type="inferred from homology"/>
<organism evidence="9 10">
    <name type="scientific">[Emmonsia] crescens</name>
    <dbReference type="NCBI Taxonomy" id="73230"/>
    <lineage>
        <taxon>Eukaryota</taxon>
        <taxon>Fungi</taxon>
        <taxon>Dikarya</taxon>
        <taxon>Ascomycota</taxon>
        <taxon>Pezizomycotina</taxon>
        <taxon>Eurotiomycetes</taxon>
        <taxon>Eurotiomycetidae</taxon>
        <taxon>Onygenales</taxon>
        <taxon>Ajellomycetaceae</taxon>
        <taxon>Emergomyces</taxon>
    </lineage>
</organism>
<dbReference type="GO" id="GO:0016020">
    <property type="term" value="C:membrane"/>
    <property type="evidence" value="ECO:0007669"/>
    <property type="project" value="UniProtKB-SubCell"/>
</dbReference>
<comment type="subcellular location">
    <subcellularLocation>
        <location evidence="1">Membrane</location>
        <topology evidence="1">Multi-pass membrane protein</topology>
    </subcellularLocation>
</comment>
<feature type="compositionally biased region" description="Polar residues" evidence="6">
    <location>
        <begin position="315"/>
        <end position="325"/>
    </location>
</feature>
<feature type="domain" description="Rhodopsin" evidence="8">
    <location>
        <begin position="40"/>
        <end position="283"/>
    </location>
</feature>
<feature type="transmembrane region" description="Helical" evidence="7">
    <location>
        <begin position="56"/>
        <end position="78"/>
    </location>
</feature>
<dbReference type="InterPro" id="IPR049326">
    <property type="entry name" value="Rhodopsin_dom_fungi"/>
</dbReference>